<comment type="caution">
    <text evidence="1">The sequence shown here is derived from an EMBL/GenBank/DDBJ whole genome shotgun (WGS) entry which is preliminary data.</text>
</comment>
<keyword evidence="2" id="KW-1185">Reference proteome</keyword>
<dbReference type="EMBL" id="CM037025">
    <property type="protein sequence ID" value="KAH7662020.1"/>
    <property type="molecule type" value="Genomic_DNA"/>
</dbReference>
<gene>
    <name evidence="1" type="ORF">IHE45_15G102900</name>
</gene>
<dbReference type="Proteomes" id="UP000827976">
    <property type="component" value="Chromosome 15"/>
</dbReference>
<proteinExistence type="predicted"/>
<sequence length="517" mass="56341">MALPLFFTLLTITTIKLVVTTAVTAPQNSAAEPFVGVCIGTQVSNILSPADLVEFLKSQQITHIRLYEPDTNILSALNGSGIHVLLGIPNNQLLALGSSPATAAAWVSRHVLPFHPSTPISAIAVGDDVPFTFPSSLPLLLPALLSLHSSLSNLSIPISTPLSFSSIIDPFPPSQAFFNQSLVSGFILPLLRFLSSTSSPLMLNLYPYYVLTRARGVVPLDNALFRPLPPSREEVDPNTLLHYTNVLDAMLDAAYFSMRNLNFTNIPVLITETGWPSFGDRHQEPFASKDNADTYNSNMIKHVLDRSGTPLHPEITSSVYLYELFDEDLRPGPVSEQHWGLFYGNATPVYLLHVTGSGGLLANDTTDKTYCVAEEGADRKMLQAALDWACGPGKANCSEIQPGESCYDPNTVKAHASYAFDSYYQKEGKVAGSCYFQGVAMVTTTDPSHGKCFFPGSKVVVNVTQAAMNASQTSNAERSYRQWRRTRSAIDANALHAFPTAWLVTVVVFLTSIPHIW</sequence>
<organism evidence="1 2">
    <name type="scientific">Dioscorea alata</name>
    <name type="common">Purple yam</name>
    <dbReference type="NCBI Taxonomy" id="55571"/>
    <lineage>
        <taxon>Eukaryota</taxon>
        <taxon>Viridiplantae</taxon>
        <taxon>Streptophyta</taxon>
        <taxon>Embryophyta</taxon>
        <taxon>Tracheophyta</taxon>
        <taxon>Spermatophyta</taxon>
        <taxon>Magnoliopsida</taxon>
        <taxon>Liliopsida</taxon>
        <taxon>Dioscoreales</taxon>
        <taxon>Dioscoreaceae</taxon>
        <taxon>Dioscorea</taxon>
    </lineage>
</organism>
<accession>A0ACB7UNQ1</accession>
<reference evidence="2" key="1">
    <citation type="journal article" date="2022" name="Nat. Commun.">
        <title>Chromosome evolution and the genetic basis of agronomically important traits in greater yam.</title>
        <authorList>
            <person name="Bredeson J.V."/>
            <person name="Lyons J.B."/>
            <person name="Oniyinde I.O."/>
            <person name="Okereke N.R."/>
            <person name="Kolade O."/>
            <person name="Nnabue I."/>
            <person name="Nwadili C.O."/>
            <person name="Hribova E."/>
            <person name="Parker M."/>
            <person name="Nwogha J."/>
            <person name="Shu S."/>
            <person name="Carlson J."/>
            <person name="Kariba R."/>
            <person name="Muthemba S."/>
            <person name="Knop K."/>
            <person name="Barton G.J."/>
            <person name="Sherwood A.V."/>
            <person name="Lopez-Montes A."/>
            <person name="Asiedu R."/>
            <person name="Jamnadass R."/>
            <person name="Muchugi A."/>
            <person name="Goodstein D."/>
            <person name="Egesi C.N."/>
            <person name="Featherston J."/>
            <person name="Asfaw A."/>
            <person name="Simpson G.G."/>
            <person name="Dolezel J."/>
            <person name="Hendre P.S."/>
            <person name="Van Deynze A."/>
            <person name="Kumar P.L."/>
            <person name="Obidiegwu J.E."/>
            <person name="Bhattacharjee R."/>
            <person name="Rokhsar D.S."/>
        </authorList>
    </citation>
    <scope>NUCLEOTIDE SEQUENCE [LARGE SCALE GENOMIC DNA]</scope>
    <source>
        <strain evidence="2">cv. TDa95/00328</strain>
    </source>
</reference>
<name>A0ACB7UNQ1_DIOAL</name>
<evidence type="ECO:0000313" key="1">
    <source>
        <dbReference type="EMBL" id="KAH7662020.1"/>
    </source>
</evidence>
<keyword evidence="1" id="KW-0326">Glycosidase</keyword>
<keyword evidence="1" id="KW-0378">Hydrolase</keyword>
<dbReference type="EC" id="3.2.1.39" evidence="1"/>
<evidence type="ECO:0000313" key="2">
    <source>
        <dbReference type="Proteomes" id="UP000827976"/>
    </source>
</evidence>
<protein>
    <submittedName>
        <fullName evidence="1">Glycoside hydrolase family 17 protein</fullName>
        <ecNumber evidence="1">3.2.1.39</ecNumber>
    </submittedName>
</protein>